<organism evidence="10">
    <name type="scientific">Capitella teleta</name>
    <name type="common">Polychaete worm</name>
    <dbReference type="NCBI Taxonomy" id="283909"/>
    <lineage>
        <taxon>Eukaryota</taxon>
        <taxon>Metazoa</taxon>
        <taxon>Spiralia</taxon>
        <taxon>Lophotrochozoa</taxon>
        <taxon>Annelida</taxon>
        <taxon>Polychaeta</taxon>
        <taxon>Sedentaria</taxon>
        <taxon>Scolecida</taxon>
        <taxon>Capitellidae</taxon>
        <taxon>Capitella</taxon>
    </lineage>
</organism>
<dbReference type="PANTHER" id="PTHR43462">
    <property type="entry name" value="ALANYL-TRNA EDITING PROTEIN"/>
    <property type="match status" value="1"/>
</dbReference>
<evidence type="ECO:0000259" key="9">
    <source>
        <dbReference type="SMART" id="SM00863"/>
    </source>
</evidence>
<dbReference type="GO" id="GO:0043039">
    <property type="term" value="P:tRNA aminoacylation"/>
    <property type="evidence" value="ECO:0007669"/>
    <property type="project" value="InterPro"/>
</dbReference>
<dbReference type="FunCoup" id="R7TJZ0">
    <property type="interactions" value="632"/>
</dbReference>
<dbReference type="GO" id="GO:0006412">
    <property type="term" value="P:translation"/>
    <property type="evidence" value="ECO:0007669"/>
    <property type="project" value="UniProtKB-KW"/>
</dbReference>
<evidence type="ECO:0000256" key="3">
    <source>
        <dbReference type="ARBA" id="ARBA00008429"/>
    </source>
</evidence>
<keyword evidence="12" id="KW-1185">Reference proteome</keyword>
<dbReference type="GO" id="GO:0002196">
    <property type="term" value="F:Ser-tRNA(Ala) deacylase activity"/>
    <property type="evidence" value="ECO:0007669"/>
    <property type="project" value="TreeGrafter"/>
</dbReference>
<keyword evidence="6" id="KW-0862">Zinc</keyword>
<dbReference type="GO" id="GO:0005524">
    <property type="term" value="F:ATP binding"/>
    <property type="evidence" value="ECO:0007669"/>
    <property type="project" value="InterPro"/>
</dbReference>
<dbReference type="FunFam" id="3.30.980.10:FF:000007">
    <property type="entry name" value="alanyl-tRNA editing protein Aarsd1"/>
    <property type="match status" value="1"/>
</dbReference>
<dbReference type="SUPFAM" id="SSF55186">
    <property type="entry name" value="ThrRS/AlaRS common domain"/>
    <property type="match status" value="1"/>
</dbReference>
<proteinExistence type="inferred from homology"/>
<dbReference type="EMBL" id="AMQN01002564">
    <property type="status" value="NOT_ANNOTATED_CDS"/>
    <property type="molecule type" value="Genomic_DNA"/>
</dbReference>
<dbReference type="OMA" id="KYDTTSW"/>
<dbReference type="InterPro" id="IPR051335">
    <property type="entry name" value="Alanyl-tRNA_Editing_Enzymes"/>
</dbReference>
<feature type="domain" description="Threonyl/alanyl tRNA synthetase SAD" evidence="9">
    <location>
        <begin position="196"/>
        <end position="236"/>
    </location>
</feature>
<keyword evidence="7" id="KW-0648">Protein biosynthesis</keyword>
<dbReference type="GO" id="GO:0004812">
    <property type="term" value="F:aminoacyl-tRNA ligase activity"/>
    <property type="evidence" value="ECO:0007669"/>
    <property type="project" value="InterPro"/>
</dbReference>
<dbReference type="STRING" id="283909.R7TJZ0"/>
<dbReference type="EMBL" id="KB309538">
    <property type="protein sequence ID" value="ELT94039.1"/>
    <property type="molecule type" value="Genomic_DNA"/>
</dbReference>
<accession>R7TJZ0</accession>
<keyword evidence="4" id="KW-0963">Cytoplasm</keyword>
<dbReference type="GO" id="GO:0046872">
    <property type="term" value="F:metal ion binding"/>
    <property type="evidence" value="ECO:0007669"/>
    <property type="project" value="UniProtKB-KW"/>
</dbReference>
<reference evidence="11" key="3">
    <citation type="submission" date="2015-06" db="UniProtKB">
        <authorList>
            <consortium name="EnsemblMetazoa"/>
        </authorList>
    </citation>
    <scope>IDENTIFICATION</scope>
</reference>
<evidence type="ECO:0000313" key="11">
    <source>
        <dbReference type="EnsemblMetazoa" id="CapteP173422"/>
    </source>
</evidence>
<comment type="cofactor">
    <cofactor evidence="1">
        <name>Zn(2+)</name>
        <dbReference type="ChEBI" id="CHEBI:29105"/>
    </cofactor>
</comment>
<evidence type="ECO:0000256" key="6">
    <source>
        <dbReference type="ARBA" id="ARBA00022833"/>
    </source>
</evidence>
<dbReference type="PANTHER" id="PTHR43462:SF1">
    <property type="entry name" value="ALANYL-TRNA EDITING PROTEIN AARSD1"/>
    <property type="match status" value="1"/>
</dbReference>
<evidence type="ECO:0000256" key="5">
    <source>
        <dbReference type="ARBA" id="ARBA00022723"/>
    </source>
</evidence>
<dbReference type="Pfam" id="PF07973">
    <property type="entry name" value="tRNA_SAD"/>
    <property type="match status" value="1"/>
</dbReference>
<dbReference type="FunFam" id="2.40.30.130:FF:000003">
    <property type="entry name" value="alanyl-tRNA editing protein Aarsd1"/>
    <property type="match status" value="1"/>
</dbReference>
<protein>
    <recommendedName>
        <fullName evidence="9">Threonyl/alanyl tRNA synthetase SAD domain-containing protein</fullName>
    </recommendedName>
</protein>
<dbReference type="Gene3D" id="3.30.980.10">
    <property type="entry name" value="Threonyl-trna Synthetase, Chain A, domain 2"/>
    <property type="match status" value="1"/>
</dbReference>
<evidence type="ECO:0000256" key="7">
    <source>
        <dbReference type="ARBA" id="ARBA00022917"/>
    </source>
</evidence>
<sequence length="406" mass="44578">MSLACQKDSYLRELTAFVLSCEAAQVKIVVNGKKQTFKGFHVVLSDTVLFPEGGGQPDDRGTIDGIDVLQVQRDGAKVLHLLPTPLDPGSEVKVKVQWDRRWDHMQQHSGQHLVTAIADAEYSFPTTSWNLGEKTSFIEIDTVSISDEQIANIERITNEKIMAGINMFPTLYENVQDPSLKSVRTRGLPDDHVGAVRVVTIEGIETNMCCGTHVRSLSHLQALKILSSEKRKGKVILTFIAGERVMTYVARSYDRDRQLTALLKGGPEQHLELVEKLQKSFKTASKSATSLLREAAILEGRVYQLSPHPDPFFSIHKKEGDNEFMNSLAREVLPSATLAFITVGDDTGLFMLSGEQALVASLGPQVAALLGGKGAGKNGRFQGKATKMGNRAPAEELIRQHMASSQ</sequence>
<dbReference type="Gene3D" id="2.40.30.130">
    <property type="match status" value="1"/>
</dbReference>
<evidence type="ECO:0000313" key="12">
    <source>
        <dbReference type="Proteomes" id="UP000014760"/>
    </source>
</evidence>
<reference evidence="10 12" key="2">
    <citation type="journal article" date="2013" name="Nature">
        <title>Insights into bilaterian evolution from three spiralian genomes.</title>
        <authorList>
            <person name="Simakov O."/>
            <person name="Marletaz F."/>
            <person name="Cho S.J."/>
            <person name="Edsinger-Gonzales E."/>
            <person name="Havlak P."/>
            <person name="Hellsten U."/>
            <person name="Kuo D.H."/>
            <person name="Larsson T."/>
            <person name="Lv J."/>
            <person name="Arendt D."/>
            <person name="Savage R."/>
            <person name="Osoegawa K."/>
            <person name="de Jong P."/>
            <person name="Grimwood J."/>
            <person name="Chapman J.A."/>
            <person name="Shapiro H."/>
            <person name="Aerts A."/>
            <person name="Otillar R.P."/>
            <person name="Terry A.Y."/>
            <person name="Boore J.L."/>
            <person name="Grigoriev I.V."/>
            <person name="Lindberg D.R."/>
            <person name="Seaver E.C."/>
            <person name="Weisblat D.A."/>
            <person name="Putnam N.H."/>
            <person name="Rokhsar D.S."/>
        </authorList>
    </citation>
    <scope>NUCLEOTIDE SEQUENCE</scope>
    <source>
        <strain evidence="10 12">I ESC-2004</strain>
    </source>
</reference>
<reference evidence="12" key="1">
    <citation type="submission" date="2012-12" db="EMBL/GenBank/DDBJ databases">
        <authorList>
            <person name="Hellsten U."/>
            <person name="Grimwood J."/>
            <person name="Chapman J.A."/>
            <person name="Shapiro H."/>
            <person name="Aerts A."/>
            <person name="Otillar R.P."/>
            <person name="Terry A.Y."/>
            <person name="Boore J.L."/>
            <person name="Simakov O."/>
            <person name="Marletaz F."/>
            <person name="Cho S.-J."/>
            <person name="Edsinger-Gonzales E."/>
            <person name="Havlak P."/>
            <person name="Kuo D.-H."/>
            <person name="Larsson T."/>
            <person name="Lv J."/>
            <person name="Arendt D."/>
            <person name="Savage R."/>
            <person name="Osoegawa K."/>
            <person name="de Jong P."/>
            <person name="Lindberg D.R."/>
            <person name="Seaver E.C."/>
            <person name="Weisblat D.A."/>
            <person name="Putnam N.H."/>
            <person name="Grigoriev I.V."/>
            <person name="Rokhsar D.S."/>
        </authorList>
    </citation>
    <scope>NUCLEOTIDE SEQUENCE</scope>
    <source>
        <strain evidence="12">I ESC-2004</strain>
    </source>
</reference>
<evidence type="ECO:0000256" key="4">
    <source>
        <dbReference type="ARBA" id="ARBA00022490"/>
    </source>
</evidence>
<keyword evidence="5" id="KW-0479">Metal-binding</keyword>
<dbReference type="InterPro" id="IPR018163">
    <property type="entry name" value="Thr/Ala-tRNA-synth_IIc_edit"/>
</dbReference>
<dbReference type="EnsemblMetazoa" id="CapteT173422">
    <property type="protein sequence ID" value="CapteP173422"/>
    <property type="gene ID" value="CapteG173422"/>
</dbReference>
<dbReference type="Proteomes" id="UP000014760">
    <property type="component" value="Unassembled WGS sequence"/>
</dbReference>
<evidence type="ECO:0000256" key="8">
    <source>
        <dbReference type="ARBA" id="ARBA00053555"/>
    </source>
</evidence>
<evidence type="ECO:0000256" key="2">
    <source>
        <dbReference type="ARBA" id="ARBA00004496"/>
    </source>
</evidence>
<comment type="similarity">
    <text evidence="3">Belongs to the class-II aminoacyl-tRNA synthetase family. Alax-L subfamily.</text>
</comment>
<dbReference type="SMART" id="SM00863">
    <property type="entry name" value="tRNA_SAD"/>
    <property type="match status" value="1"/>
</dbReference>
<evidence type="ECO:0000313" key="10">
    <source>
        <dbReference type="EMBL" id="ELT94039.1"/>
    </source>
</evidence>
<dbReference type="InterPro" id="IPR012947">
    <property type="entry name" value="tRNA_SAD"/>
</dbReference>
<comment type="subcellular location">
    <subcellularLocation>
        <location evidence="2">Cytoplasm</location>
    </subcellularLocation>
</comment>
<dbReference type="InterPro" id="IPR009000">
    <property type="entry name" value="Transl_B-barrel_sf"/>
</dbReference>
<name>R7TJZ0_CAPTE</name>
<dbReference type="HOGENOM" id="CLU_004485_7_0_1"/>
<dbReference type="OrthoDB" id="288942at2759"/>
<gene>
    <name evidence="10" type="ORF">CAPTEDRAFT_173422</name>
</gene>
<dbReference type="GO" id="GO:0005737">
    <property type="term" value="C:cytoplasm"/>
    <property type="evidence" value="ECO:0007669"/>
    <property type="project" value="UniProtKB-SubCell"/>
</dbReference>
<dbReference type="SUPFAM" id="SSF50447">
    <property type="entry name" value="Translation proteins"/>
    <property type="match status" value="1"/>
</dbReference>
<dbReference type="AlphaFoldDB" id="R7TJZ0"/>
<comment type="function">
    <text evidence="8">Functions in trans to edit the amino acid moiety from incorrectly charged tRNA(Ala).</text>
</comment>
<evidence type="ECO:0000256" key="1">
    <source>
        <dbReference type="ARBA" id="ARBA00001947"/>
    </source>
</evidence>